<keyword evidence="5" id="KW-1185">Reference proteome</keyword>
<proteinExistence type="predicted"/>
<sequence length="323" mass="34593">MGREASITLAQVAAIADAMVAAGSTPALRTVRERLGNMGSLGTISKLLQQWRADREKKIASALTLPAGVQRAILEFMGQELSSAKAALETELAEQQQEAADLATENERQAAEIEGQVDALTALQVELATVQGKAGQLELDWQAGQVEMDRERKAAESARTELAKAQLRLEAMPRLEADLGAAREELAVERTARVAAEQAAAVTVAKFDASERRAGEIEARELAAVAHIAELERMAQQAARELASANMAVQASQARLESAARELEQARALVSTARNESKRASEEAAELRGQMRADTLATQDGAKRAGENREPGEPRAKTPPSKK</sequence>
<feature type="domain" description="KfrA N-terminal DNA-binding" evidence="3">
    <location>
        <begin position="10"/>
        <end position="121"/>
    </location>
</feature>
<dbReference type="InterPro" id="IPR021104">
    <property type="entry name" value="KfrA_DNA-bd_N"/>
</dbReference>
<reference evidence="4 5" key="1">
    <citation type="submission" date="2019-10" db="EMBL/GenBank/DDBJ databases">
        <title>Taxonomy of Antarctic Massilia spp.: description of Massilia rubra sp. nov., Massilia aquatica sp. nov., Massilia mucilaginosa sp. nov., Massilia frigida sp. nov. isolated from streams, lakes and regoliths.</title>
        <authorList>
            <person name="Holochova P."/>
            <person name="Sedlacek I."/>
            <person name="Kralova S."/>
            <person name="Maslanova I."/>
            <person name="Busse H.-J."/>
            <person name="Stankova E."/>
            <person name="Vrbovska V."/>
            <person name="Kovarovic V."/>
            <person name="Bartak M."/>
            <person name="Svec P."/>
            <person name="Pantucek R."/>
        </authorList>
    </citation>
    <scope>NUCLEOTIDE SEQUENCE [LARGE SCALE GENOMIC DNA]</scope>
    <source>
        <strain evidence="4 5">CCM 8694</strain>
    </source>
</reference>
<name>A0ABX0MVM4_9BURK</name>
<feature type="compositionally biased region" description="Basic and acidic residues" evidence="2">
    <location>
        <begin position="275"/>
        <end position="291"/>
    </location>
</feature>
<evidence type="ECO:0000313" key="5">
    <source>
        <dbReference type="Proteomes" id="UP000610594"/>
    </source>
</evidence>
<evidence type="ECO:0000256" key="2">
    <source>
        <dbReference type="SAM" id="MobiDB-lite"/>
    </source>
</evidence>
<feature type="coiled-coil region" evidence="1">
    <location>
        <begin position="78"/>
        <end position="112"/>
    </location>
</feature>
<accession>A0ABX0MVM4</accession>
<comment type="caution">
    <text evidence="4">The sequence shown here is derived from an EMBL/GenBank/DDBJ whole genome shotgun (WGS) entry which is preliminary data.</text>
</comment>
<dbReference type="Pfam" id="PF11740">
    <property type="entry name" value="KfrA_N"/>
    <property type="match status" value="1"/>
</dbReference>
<feature type="region of interest" description="Disordered" evidence="2">
    <location>
        <begin position="270"/>
        <end position="323"/>
    </location>
</feature>
<evidence type="ECO:0000256" key="1">
    <source>
        <dbReference type="SAM" id="Coils"/>
    </source>
</evidence>
<keyword evidence="1" id="KW-0175">Coiled coil</keyword>
<dbReference type="Proteomes" id="UP000610594">
    <property type="component" value="Unassembled WGS sequence"/>
</dbReference>
<gene>
    <name evidence="4" type="ORF">F1735_31705</name>
</gene>
<dbReference type="EMBL" id="WHJF01000172">
    <property type="protein sequence ID" value="NHZ66797.1"/>
    <property type="molecule type" value="Genomic_DNA"/>
</dbReference>
<feature type="compositionally biased region" description="Basic and acidic residues" evidence="2">
    <location>
        <begin position="301"/>
        <end position="316"/>
    </location>
</feature>
<protein>
    <submittedName>
        <fullName evidence="4">Mucin-associated surface protein</fullName>
    </submittedName>
</protein>
<evidence type="ECO:0000313" key="4">
    <source>
        <dbReference type="EMBL" id="NHZ66797.1"/>
    </source>
</evidence>
<organism evidence="4 5">
    <name type="scientific">Massilia genomosp. 1</name>
    <dbReference type="NCBI Taxonomy" id="2609280"/>
    <lineage>
        <taxon>Bacteria</taxon>
        <taxon>Pseudomonadati</taxon>
        <taxon>Pseudomonadota</taxon>
        <taxon>Betaproteobacteria</taxon>
        <taxon>Burkholderiales</taxon>
        <taxon>Oxalobacteraceae</taxon>
        <taxon>Telluria group</taxon>
        <taxon>Massilia</taxon>
    </lineage>
</organism>
<evidence type="ECO:0000259" key="3">
    <source>
        <dbReference type="Pfam" id="PF11740"/>
    </source>
</evidence>